<dbReference type="NCBIfam" id="TIGR00229">
    <property type="entry name" value="sensory_box"/>
    <property type="match status" value="1"/>
</dbReference>
<evidence type="ECO:0000259" key="3">
    <source>
        <dbReference type="PROSITE" id="PS50887"/>
    </source>
</evidence>
<dbReference type="SMART" id="SM00091">
    <property type="entry name" value="PAS"/>
    <property type="match status" value="3"/>
</dbReference>
<evidence type="ECO:0000313" key="5">
    <source>
        <dbReference type="Proteomes" id="UP000032809"/>
    </source>
</evidence>
<dbReference type="Gene3D" id="3.30.70.270">
    <property type="match status" value="1"/>
</dbReference>
<keyword evidence="4" id="KW-0808">Transferase</keyword>
<dbReference type="AlphaFoldDB" id="A0A0C7P3Z5"/>
<dbReference type="FunFam" id="3.30.70.270:FF:000001">
    <property type="entry name" value="Diguanylate cyclase domain protein"/>
    <property type="match status" value="1"/>
</dbReference>
<dbReference type="Pfam" id="PF00990">
    <property type="entry name" value="GGDEF"/>
    <property type="match status" value="1"/>
</dbReference>
<dbReference type="PROSITE" id="PS50113">
    <property type="entry name" value="PAC"/>
    <property type="match status" value="1"/>
</dbReference>
<dbReference type="InterPro" id="IPR029787">
    <property type="entry name" value="Nucleotide_cyclase"/>
</dbReference>
<dbReference type="GO" id="GO:0005886">
    <property type="term" value="C:plasma membrane"/>
    <property type="evidence" value="ECO:0007669"/>
    <property type="project" value="TreeGrafter"/>
</dbReference>
<keyword evidence="4" id="KW-0548">Nucleotidyltransferase</keyword>
<dbReference type="GO" id="GO:0043709">
    <property type="term" value="P:cell adhesion involved in single-species biofilm formation"/>
    <property type="evidence" value="ECO:0007669"/>
    <property type="project" value="TreeGrafter"/>
</dbReference>
<dbReference type="HOGENOM" id="CLU_000445_11_4_0"/>
<dbReference type="OrthoDB" id="9805474at2"/>
<evidence type="ECO:0000256" key="1">
    <source>
        <dbReference type="SAM" id="Coils"/>
    </source>
</evidence>
<evidence type="ECO:0000259" key="2">
    <source>
        <dbReference type="PROSITE" id="PS50113"/>
    </source>
</evidence>
<accession>A0A0C7P3Z5</accession>
<dbReference type="PANTHER" id="PTHR45138">
    <property type="entry name" value="REGULATORY COMPONENTS OF SENSORY TRANSDUCTION SYSTEM"/>
    <property type="match status" value="1"/>
</dbReference>
<sequence>MDEDTRLSKGERDFLLSELEKNNNCFYKDEIRGFDKSSILLLDELNELIFIINNEGKIVFVNNIVTSYGYSKEELDKKFVFEFFQDKTKNLLEYFFNKKNINKLWIFKDQFLAKNGDKIPFEFKLKNFFQNEILYFILIGRDLSEYVQYQKEIENLKRDRTIAEKAIQKSGIGIWQWDILTGKIVYDEMYKILLGYQVDPFKGSFEKIMEHIHEEDQEKIIYNIKEHFFERSETFSSFYRIKDVKEDYKYFFSRGVVIERDRLGLPNFMIGIYTLVKECEEKFKEIAEGKNYLQKIIDNMDQGLVVIDSNYKFKLANTFFYTSLNMPENIDSIKNIVDKDHMSLFEEKINELKNKKEGTVSFECKLINKNNEYVYAFVTGLSYDGEAEEIILIITDITQRKKFEELLRKYATIDDLTDAYNRRAGFLALEKSLEIAKLKKEPLSVIFIDVDNLKTINDNFGHDAGDFVLRKIADIIRNSIRDSDILIRVGGDEFVLGLPSARKQDAEKIVNRIKEALNNIKIDEDMRIDLSYGICEYNDFEKDLDIEDLIKAADNKMYEMKKSKDKST</sequence>
<dbReference type="Pfam" id="PF13426">
    <property type="entry name" value="PAS_9"/>
    <property type="match status" value="2"/>
</dbReference>
<feature type="coiled-coil region" evidence="1">
    <location>
        <begin position="139"/>
        <end position="166"/>
    </location>
</feature>
<proteinExistence type="predicted"/>
<dbReference type="NCBIfam" id="TIGR00254">
    <property type="entry name" value="GGDEF"/>
    <property type="match status" value="1"/>
</dbReference>
<gene>
    <name evidence="4" type="primary">dgc3</name>
    <name evidence="4" type="ORF">DTL3_1772</name>
</gene>
<organism evidence="4 5">
    <name type="scientific">Defluviitoga tunisiensis</name>
    <dbReference type="NCBI Taxonomy" id="1006576"/>
    <lineage>
        <taxon>Bacteria</taxon>
        <taxon>Thermotogati</taxon>
        <taxon>Thermotogota</taxon>
        <taxon>Thermotogae</taxon>
        <taxon>Petrotogales</taxon>
        <taxon>Petrotogaceae</taxon>
        <taxon>Defluviitoga</taxon>
    </lineage>
</organism>
<dbReference type="STRING" id="1006576.DTL3_1772"/>
<dbReference type="Proteomes" id="UP000032809">
    <property type="component" value="Chromosome I"/>
</dbReference>
<dbReference type="InterPro" id="IPR035965">
    <property type="entry name" value="PAS-like_dom_sf"/>
</dbReference>
<dbReference type="PROSITE" id="PS50887">
    <property type="entry name" value="GGDEF"/>
    <property type="match status" value="1"/>
</dbReference>
<dbReference type="RefSeq" id="WP_045088386.1">
    <property type="nucleotide sequence ID" value="NZ_LN824141.1"/>
</dbReference>
<dbReference type="SUPFAM" id="SSF55073">
    <property type="entry name" value="Nucleotide cyclase"/>
    <property type="match status" value="1"/>
</dbReference>
<dbReference type="Gene3D" id="3.30.450.20">
    <property type="entry name" value="PAS domain"/>
    <property type="match status" value="3"/>
</dbReference>
<dbReference type="SUPFAM" id="SSF55785">
    <property type="entry name" value="PYP-like sensor domain (PAS domain)"/>
    <property type="match status" value="3"/>
</dbReference>
<dbReference type="GO" id="GO:1902201">
    <property type="term" value="P:negative regulation of bacterial-type flagellum-dependent cell motility"/>
    <property type="evidence" value="ECO:0007669"/>
    <property type="project" value="TreeGrafter"/>
</dbReference>
<protein>
    <submittedName>
        <fullName evidence="4">PAS/PAC sensor-containing diguanylate cyclase</fullName>
        <ecNumber evidence="4">2.7.7.65</ecNumber>
    </submittedName>
</protein>
<dbReference type="SMART" id="SM00086">
    <property type="entry name" value="PAC"/>
    <property type="match status" value="2"/>
</dbReference>
<keyword evidence="1" id="KW-0175">Coiled coil</keyword>
<dbReference type="InterPro" id="IPR000160">
    <property type="entry name" value="GGDEF_dom"/>
</dbReference>
<dbReference type="InterPro" id="IPR001610">
    <property type="entry name" value="PAC"/>
</dbReference>
<dbReference type="CDD" id="cd01949">
    <property type="entry name" value="GGDEF"/>
    <property type="match status" value="1"/>
</dbReference>
<dbReference type="InterPro" id="IPR013655">
    <property type="entry name" value="PAS_fold_3"/>
</dbReference>
<dbReference type="GO" id="GO:0052621">
    <property type="term" value="F:diguanylate cyclase activity"/>
    <property type="evidence" value="ECO:0007669"/>
    <property type="project" value="UniProtKB-EC"/>
</dbReference>
<name>A0A0C7P3Z5_DEFTU</name>
<dbReference type="EMBL" id="LN824141">
    <property type="protein sequence ID" value="CEP79055.1"/>
    <property type="molecule type" value="Genomic_DNA"/>
</dbReference>
<keyword evidence="5" id="KW-1185">Reference proteome</keyword>
<dbReference type="InterPro" id="IPR000014">
    <property type="entry name" value="PAS"/>
</dbReference>
<dbReference type="KEGG" id="dtn:DTL3_1772"/>
<dbReference type="CDD" id="cd00130">
    <property type="entry name" value="PAS"/>
    <property type="match status" value="1"/>
</dbReference>
<dbReference type="EC" id="2.7.7.65" evidence="4"/>
<dbReference type="InterPro" id="IPR000700">
    <property type="entry name" value="PAS-assoc_C"/>
</dbReference>
<reference evidence="5" key="1">
    <citation type="submission" date="2014-11" db="EMBL/GenBank/DDBJ databases">
        <authorList>
            <person name="Wibberg D."/>
        </authorList>
    </citation>
    <scope>NUCLEOTIDE SEQUENCE [LARGE SCALE GENOMIC DNA]</scope>
    <source>
        <strain evidence="5">L3</strain>
    </source>
</reference>
<dbReference type="Pfam" id="PF08447">
    <property type="entry name" value="PAS_3"/>
    <property type="match status" value="1"/>
</dbReference>
<dbReference type="InterPro" id="IPR050469">
    <property type="entry name" value="Diguanylate_Cyclase"/>
</dbReference>
<feature type="domain" description="PAC" evidence="2">
    <location>
        <begin position="360"/>
        <end position="409"/>
    </location>
</feature>
<evidence type="ECO:0000313" key="4">
    <source>
        <dbReference type="EMBL" id="CEP79055.1"/>
    </source>
</evidence>
<dbReference type="PANTHER" id="PTHR45138:SF23">
    <property type="entry name" value="SIGNALING PROTEIN"/>
    <property type="match status" value="1"/>
</dbReference>
<dbReference type="InterPro" id="IPR043128">
    <property type="entry name" value="Rev_trsase/Diguanyl_cyclase"/>
</dbReference>
<dbReference type="SMART" id="SM00267">
    <property type="entry name" value="GGDEF"/>
    <property type="match status" value="1"/>
</dbReference>
<feature type="domain" description="GGDEF" evidence="3">
    <location>
        <begin position="441"/>
        <end position="568"/>
    </location>
</feature>